<reference evidence="3" key="1">
    <citation type="journal article" date="2023" name="G3 (Bethesda)">
        <title>A reference genome for the long-term kleptoplast-retaining sea slug Elysia crispata morphotype clarki.</title>
        <authorList>
            <person name="Eastman K.E."/>
            <person name="Pendleton A.L."/>
            <person name="Shaikh M.A."/>
            <person name="Suttiyut T."/>
            <person name="Ogas R."/>
            <person name="Tomko P."/>
            <person name="Gavelis G."/>
            <person name="Widhalm J.R."/>
            <person name="Wisecaver J.H."/>
        </authorList>
    </citation>
    <scope>NUCLEOTIDE SEQUENCE</scope>
    <source>
        <strain evidence="3">ECLA1</strain>
    </source>
</reference>
<protein>
    <recommendedName>
        <fullName evidence="2">HTH CENPB-type domain-containing protein</fullName>
    </recommendedName>
</protein>
<dbReference type="InterPro" id="IPR006600">
    <property type="entry name" value="HTH_CenpB_DNA-bd_dom"/>
</dbReference>
<dbReference type="AlphaFoldDB" id="A0AAE1AF81"/>
<dbReference type="InterPro" id="IPR009057">
    <property type="entry name" value="Homeodomain-like_sf"/>
</dbReference>
<dbReference type="PANTHER" id="PTHR19303">
    <property type="entry name" value="TRANSPOSON"/>
    <property type="match status" value="1"/>
</dbReference>
<dbReference type="Proteomes" id="UP001283361">
    <property type="component" value="Unassembled WGS sequence"/>
</dbReference>
<dbReference type="SMART" id="SM00674">
    <property type="entry name" value="CENPB"/>
    <property type="match status" value="1"/>
</dbReference>
<keyword evidence="1" id="KW-0238">DNA-binding</keyword>
<keyword evidence="4" id="KW-1185">Reference proteome</keyword>
<evidence type="ECO:0000313" key="4">
    <source>
        <dbReference type="Proteomes" id="UP001283361"/>
    </source>
</evidence>
<feature type="domain" description="HTH CENPB-type" evidence="2">
    <location>
        <begin position="59"/>
        <end position="130"/>
    </location>
</feature>
<accession>A0AAE1AF81</accession>
<dbReference type="EMBL" id="JAWDGP010001960">
    <property type="protein sequence ID" value="KAK3786513.1"/>
    <property type="molecule type" value="Genomic_DNA"/>
</dbReference>
<gene>
    <name evidence="3" type="ORF">RRG08_046408</name>
</gene>
<dbReference type="Gene3D" id="1.10.10.60">
    <property type="entry name" value="Homeodomain-like"/>
    <property type="match status" value="2"/>
</dbReference>
<dbReference type="GO" id="GO:0005634">
    <property type="term" value="C:nucleus"/>
    <property type="evidence" value="ECO:0007669"/>
    <property type="project" value="TreeGrafter"/>
</dbReference>
<dbReference type="PROSITE" id="PS51253">
    <property type="entry name" value="HTH_CENPB"/>
    <property type="match status" value="1"/>
</dbReference>
<proteinExistence type="predicted"/>
<comment type="caution">
    <text evidence="3">The sequence shown here is derived from an EMBL/GenBank/DDBJ whole genome shotgun (WGS) entry which is preliminary data.</text>
</comment>
<dbReference type="SUPFAM" id="SSF46689">
    <property type="entry name" value="Homeodomain-like"/>
    <property type="match status" value="2"/>
</dbReference>
<sequence>MASTAKDVRKLKCISLEQKVAIIEEVEKTAKSQSKICEEQGIARGSLYTVWKDKGKMLIEKRYLRPDTDDVERALYPWFKDARVKYVTLSGPILVEKAKDFAERLGVAGFIGSTGWLGRFRSHHGIKTQE</sequence>
<evidence type="ECO:0000313" key="3">
    <source>
        <dbReference type="EMBL" id="KAK3786513.1"/>
    </source>
</evidence>
<name>A0AAE1AF81_9GAST</name>
<organism evidence="3 4">
    <name type="scientific">Elysia crispata</name>
    <name type="common">lettuce slug</name>
    <dbReference type="NCBI Taxonomy" id="231223"/>
    <lineage>
        <taxon>Eukaryota</taxon>
        <taxon>Metazoa</taxon>
        <taxon>Spiralia</taxon>
        <taxon>Lophotrochozoa</taxon>
        <taxon>Mollusca</taxon>
        <taxon>Gastropoda</taxon>
        <taxon>Heterobranchia</taxon>
        <taxon>Euthyneura</taxon>
        <taxon>Panpulmonata</taxon>
        <taxon>Sacoglossa</taxon>
        <taxon>Placobranchoidea</taxon>
        <taxon>Plakobranchidae</taxon>
        <taxon>Elysia</taxon>
    </lineage>
</organism>
<evidence type="ECO:0000256" key="1">
    <source>
        <dbReference type="ARBA" id="ARBA00023125"/>
    </source>
</evidence>
<dbReference type="Pfam" id="PF03221">
    <property type="entry name" value="HTH_Tnp_Tc5"/>
    <property type="match status" value="1"/>
</dbReference>
<evidence type="ECO:0000259" key="2">
    <source>
        <dbReference type="PROSITE" id="PS51253"/>
    </source>
</evidence>
<dbReference type="InterPro" id="IPR050863">
    <property type="entry name" value="CenT-Element_Derived"/>
</dbReference>
<dbReference type="GO" id="GO:0003677">
    <property type="term" value="F:DNA binding"/>
    <property type="evidence" value="ECO:0007669"/>
    <property type="project" value="UniProtKB-KW"/>
</dbReference>
<dbReference type="PANTHER" id="PTHR19303:SF73">
    <property type="entry name" value="PROTEIN PDC2"/>
    <property type="match status" value="1"/>
</dbReference>